<dbReference type="EMBL" id="JBHRTP010000045">
    <property type="protein sequence ID" value="MFC3109216.1"/>
    <property type="molecule type" value="Genomic_DNA"/>
</dbReference>
<proteinExistence type="predicted"/>
<protein>
    <submittedName>
        <fullName evidence="1">Uncharacterized protein</fullName>
    </submittedName>
</protein>
<evidence type="ECO:0000313" key="2">
    <source>
        <dbReference type="Proteomes" id="UP001595530"/>
    </source>
</evidence>
<reference evidence="2" key="1">
    <citation type="journal article" date="2019" name="Int. J. Syst. Evol. Microbiol.">
        <title>The Global Catalogue of Microorganisms (GCM) 10K type strain sequencing project: providing services to taxonomists for standard genome sequencing and annotation.</title>
        <authorList>
            <consortium name="The Broad Institute Genomics Platform"/>
            <consortium name="The Broad Institute Genome Sequencing Center for Infectious Disease"/>
            <person name="Wu L."/>
            <person name="Ma J."/>
        </authorList>
    </citation>
    <scope>NUCLEOTIDE SEQUENCE [LARGE SCALE GENOMIC DNA]</scope>
    <source>
        <strain evidence="2">KCTC 42986</strain>
    </source>
</reference>
<sequence length="133" mass="14668">MTTEKPAPSIALQEVIPKTAMTTAVIDQYTAYPAAPASDKNSNGYDIKRSASPFNTDYLDYSDQCSQESPPHLSILGYKKLSNTTKYPSQSANFLSSHQSSHLLNHSQLARSLWPRSLQWLCRDEGNGKGESS</sequence>
<name>A0ABV7F699_9BURK</name>
<dbReference type="Proteomes" id="UP001595530">
    <property type="component" value="Unassembled WGS sequence"/>
</dbReference>
<organism evidence="1 2">
    <name type="scientific">Undibacterium arcticum</name>
    <dbReference type="NCBI Taxonomy" id="1762892"/>
    <lineage>
        <taxon>Bacteria</taxon>
        <taxon>Pseudomonadati</taxon>
        <taxon>Pseudomonadota</taxon>
        <taxon>Betaproteobacteria</taxon>
        <taxon>Burkholderiales</taxon>
        <taxon>Oxalobacteraceae</taxon>
        <taxon>Undibacterium</taxon>
    </lineage>
</organism>
<evidence type="ECO:0000313" key="1">
    <source>
        <dbReference type="EMBL" id="MFC3109216.1"/>
    </source>
</evidence>
<accession>A0ABV7F699</accession>
<keyword evidence="2" id="KW-1185">Reference proteome</keyword>
<comment type="caution">
    <text evidence="1">The sequence shown here is derived from an EMBL/GenBank/DDBJ whole genome shotgun (WGS) entry which is preliminary data.</text>
</comment>
<gene>
    <name evidence="1" type="ORF">ACFOFO_14795</name>
</gene>
<dbReference type="RefSeq" id="WP_390321940.1">
    <property type="nucleotide sequence ID" value="NZ_JBHRTP010000045.1"/>
</dbReference>